<keyword evidence="7" id="KW-1185">Reference proteome</keyword>
<dbReference type="GO" id="GO:0004674">
    <property type="term" value="F:protein serine/threonine kinase activity"/>
    <property type="evidence" value="ECO:0007669"/>
    <property type="project" value="UniProtKB-KW"/>
</dbReference>
<evidence type="ECO:0000313" key="6">
    <source>
        <dbReference type="EMBL" id="PWA66728.1"/>
    </source>
</evidence>
<evidence type="ECO:0000256" key="3">
    <source>
        <dbReference type="ARBA" id="ARBA00022741"/>
    </source>
</evidence>
<keyword evidence="3" id="KW-0547">Nucleotide-binding</keyword>
<keyword evidence="5" id="KW-0067">ATP-binding</keyword>
<evidence type="ECO:0000313" key="7">
    <source>
        <dbReference type="Proteomes" id="UP000245207"/>
    </source>
</evidence>
<keyword evidence="1" id="KW-0723">Serine/threonine-protein kinase</keyword>
<keyword evidence="2" id="KW-0808">Transferase</keyword>
<protein>
    <submittedName>
        <fullName evidence="6">NPK1-related protein kinase 3</fullName>
    </submittedName>
</protein>
<keyword evidence="4 6" id="KW-0418">Kinase</keyword>
<dbReference type="Gene3D" id="1.10.510.10">
    <property type="entry name" value="Transferase(Phosphotransferase) domain 1"/>
    <property type="match status" value="1"/>
</dbReference>
<comment type="caution">
    <text evidence="6">The sequence shown here is derived from an EMBL/GenBank/DDBJ whole genome shotgun (WGS) entry which is preliminary data.</text>
</comment>
<evidence type="ECO:0000256" key="5">
    <source>
        <dbReference type="ARBA" id="ARBA00022840"/>
    </source>
</evidence>
<accession>A0A2U1MZP8</accession>
<evidence type="ECO:0000256" key="2">
    <source>
        <dbReference type="ARBA" id="ARBA00022679"/>
    </source>
</evidence>
<dbReference type="InterPro" id="IPR011009">
    <property type="entry name" value="Kinase-like_dom_sf"/>
</dbReference>
<gene>
    <name evidence="6" type="ORF">CTI12_AA319950</name>
</gene>
<dbReference type="PANTHER" id="PTHR11584:SF369">
    <property type="entry name" value="MITOGEN-ACTIVATED PROTEIN KINASE KINASE KINASE 19-RELATED"/>
    <property type="match status" value="1"/>
</dbReference>
<dbReference type="OrthoDB" id="266718at2759"/>
<dbReference type="GO" id="GO:0005524">
    <property type="term" value="F:ATP binding"/>
    <property type="evidence" value="ECO:0007669"/>
    <property type="project" value="UniProtKB-KW"/>
</dbReference>
<dbReference type="STRING" id="35608.A0A2U1MZP8"/>
<dbReference type="Proteomes" id="UP000245207">
    <property type="component" value="Unassembled WGS sequence"/>
</dbReference>
<name>A0A2U1MZP8_ARTAN</name>
<reference evidence="6 7" key="1">
    <citation type="journal article" date="2018" name="Mol. Plant">
        <title>The genome of Artemisia annua provides insight into the evolution of Asteraceae family and artemisinin biosynthesis.</title>
        <authorList>
            <person name="Shen Q."/>
            <person name="Zhang L."/>
            <person name="Liao Z."/>
            <person name="Wang S."/>
            <person name="Yan T."/>
            <person name="Shi P."/>
            <person name="Liu M."/>
            <person name="Fu X."/>
            <person name="Pan Q."/>
            <person name="Wang Y."/>
            <person name="Lv Z."/>
            <person name="Lu X."/>
            <person name="Zhang F."/>
            <person name="Jiang W."/>
            <person name="Ma Y."/>
            <person name="Chen M."/>
            <person name="Hao X."/>
            <person name="Li L."/>
            <person name="Tang Y."/>
            <person name="Lv G."/>
            <person name="Zhou Y."/>
            <person name="Sun X."/>
            <person name="Brodelius P.E."/>
            <person name="Rose J.K.C."/>
            <person name="Tang K."/>
        </authorList>
    </citation>
    <scope>NUCLEOTIDE SEQUENCE [LARGE SCALE GENOMIC DNA]</scope>
    <source>
        <strain evidence="7">cv. Huhao1</strain>
        <tissue evidence="6">Leaf</tissue>
    </source>
</reference>
<dbReference type="PANTHER" id="PTHR11584">
    <property type="entry name" value="SERINE/THREONINE PROTEIN KINASE"/>
    <property type="match status" value="1"/>
</dbReference>
<dbReference type="SUPFAM" id="SSF56112">
    <property type="entry name" value="Protein kinase-like (PK-like)"/>
    <property type="match status" value="1"/>
</dbReference>
<dbReference type="EMBL" id="PKPP01003973">
    <property type="protein sequence ID" value="PWA66728.1"/>
    <property type="molecule type" value="Genomic_DNA"/>
</dbReference>
<proteinExistence type="predicted"/>
<evidence type="ECO:0000256" key="4">
    <source>
        <dbReference type="ARBA" id="ARBA00022777"/>
    </source>
</evidence>
<sequence>MIVVQVATLFHIGTTKYHPPIPDHLSSEAKDAKDFLLKCLEGEPNLRPGASELLQHPFVTAVYNETHHVFRASVIWSVFLHEASLI</sequence>
<evidence type="ECO:0000256" key="1">
    <source>
        <dbReference type="ARBA" id="ARBA00022527"/>
    </source>
</evidence>
<dbReference type="AlphaFoldDB" id="A0A2U1MZP8"/>
<organism evidence="6 7">
    <name type="scientific">Artemisia annua</name>
    <name type="common">Sweet wormwood</name>
    <dbReference type="NCBI Taxonomy" id="35608"/>
    <lineage>
        <taxon>Eukaryota</taxon>
        <taxon>Viridiplantae</taxon>
        <taxon>Streptophyta</taxon>
        <taxon>Embryophyta</taxon>
        <taxon>Tracheophyta</taxon>
        <taxon>Spermatophyta</taxon>
        <taxon>Magnoliopsida</taxon>
        <taxon>eudicotyledons</taxon>
        <taxon>Gunneridae</taxon>
        <taxon>Pentapetalae</taxon>
        <taxon>asterids</taxon>
        <taxon>campanulids</taxon>
        <taxon>Asterales</taxon>
        <taxon>Asteraceae</taxon>
        <taxon>Asteroideae</taxon>
        <taxon>Anthemideae</taxon>
        <taxon>Artemisiinae</taxon>
        <taxon>Artemisia</taxon>
    </lineage>
</organism>